<dbReference type="SMART" id="SM00325">
    <property type="entry name" value="RhoGEF"/>
    <property type="match status" value="1"/>
</dbReference>
<dbReference type="AlphaFoldDB" id="A0AA39XE67"/>
<accession>A0AA39XE67</accession>
<gene>
    <name evidence="3" type="ORF">B0T14DRAFT_18278</name>
</gene>
<organism evidence="3 4">
    <name type="scientific">Immersiella caudata</name>
    <dbReference type="NCBI Taxonomy" id="314043"/>
    <lineage>
        <taxon>Eukaryota</taxon>
        <taxon>Fungi</taxon>
        <taxon>Dikarya</taxon>
        <taxon>Ascomycota</taxon>
        <taxon>Pezizomycotina</taxon>
        <taxon>Sordariomycetes</taxon>
        <taxon>Sordariomycetidae</taxon>
        <taxon>Sordariales</taxon>
        <taxon>Lasiosphaeriaceae</taxon>
        <taxon>Immersiella</taxon>
    </lineage>
</organism>
<protein>
    <recommendedName>
        <fullName evidence="2">DH domain-containing protein</fullName>
    </recommendedName>
</protein>
<feature type="compositionally biased region" description="Polar residues" evidence="1">
    <location>
        <begin position="1003"/>
        <end position="1013"/>
    </location>
</feature>
<feature type="region of interest" description="Disordered" evidence="1">
    <location>
        <begin position="975"/>
        <end position="1018"/>
    </location>
</feature>
<dbReference type="Pfam" id="PF00621">
    <property type="entry name" value="RhoGEF"/>
    <property type="match status" value="1"/>
</dbReference>
<proteinExistence type="predicted"/>
<dbReference type="GO" id="GO:0005085">
    <property type="term" value="F:guanyl-nucleotide exchange factor activity"/>
    <property type="evidence" value="ECO:0007669"/>
    <property type="project" value="InterPro"/>
</dbReference>
<dbReference type="GO" id="GO:0005737">
    <property type="term" value="C:cytoplasm"/>
    <property type="evidence" value="ECO:0007669"/>
    <property type="project" value="TreeGrafter"/>
</dbReference>
<dbReference type="PANTHER" id="PTHR45818">
    <property type="entry name" value="PROTEIN VAV"/>
    <property type="match status" value="1"/>
</dbReference>
<comment type="caution">
    <text evidence="3">The sequence shown here is derived from an EMBL/GenBank/DDBJ whole genome shotgun (WGS) entry which is preliminary data.</text>
</comment>
<feature type="region of interest" description="Disordered" evidence="1">
    <location>
        <begin position="213"/>
        <end position="248"/>
    </location>
</feature>
<feature type="region of interest" description="Disordered" evidence="1">
    <location>
        <begin position="267"/>
        <end position="296"/>
    </location>
</feature>
<feature type="compositionally biased region" description="Polar residues" evidence="1">
    <location>
        <begin position="975"/>
        <end position="991"/>
    </location>
</feature>
<dbReference type="Gene3D" id="1.20.900.10">
    <property type="entry name" value="Dbl homology (DH) domain"/>
    <property type="match status" value="1"/>
</dbReference>
<dbReference type="Proteomes" id="UP001175000">
    <property type="component" value="Unassembled WGS sequence"/>
</dbReference>
<keyword evidence="4" id="KW-1185">Reference proteome</keyword>
<dbReference type="InterPro" id="IPR035899">
    <property type="entry name" value="DBL_dom_sf"/>
</dbReference>
<evidence type="ECO:0000259" key="2">
    <source>
        <dbReference type="PROSITE" id="PS50010"/>
    </source>
</evidence>
<evidence type="ECO:0000313" key="3">
    <source>
        <dbReference type="EMBL" id="KAK0632006.1"/>
    </source>
</evidence>
<dbReference type="PROSITE" id="PS50010">
    <property type="entry name" value="DH_2"/>
    <property type="match status" value="1"/>
</dbReference>
<dbReference type="EMBL" id="JAULSU010000001">
    <property type="protein sequence ID" value="KAK0632006.1"/>
    <property type="molecule type" value="Genomic_DNA"/>
</dbReference>
<feature type="compositionally biased region" description="Basic residues" evidence="1">
    <location>
        <begin position="272"/>
        <end position="284"/>
    </location>
</feature>
<evidence type="ECO:0000256" key="1">
    <source>
        <dbReference type="SAM" id="MobiDB-lite"/>
    </source>
</evidence>
<dbReference type="PANTHER" id="PTHR45818:SF3">
    <property type="entry name" value="PROTEIN VAV"/>
    <property type="match status" value="1"/>
</dbReference>
<feature type="domain" description="DH" evidence="2">
    <location>
        <begin position="323"/>
        <end position="570"/>
    </location>
</feature>
<evidence type="ECO:0000313" key="4">
    <source>
        <dbReference type="Proteomes" id="UP001175000"/>
    </source>
</evidence>
<dbReference type="InterPro" id="IPR000219">
    <property type="entry name" value="DH_dom"/>
</dbReference>
<sequence length="1044" mass="116594">MSSLFFSFQAVQFWFLGFLGLSWFRLVSTSYNIVDFLSFLSVHHHVLSWLGIPIPRSAAVKLSGTVALHLCFFWVTWSIMALPDAESISSCSLSRSISTRPSQQPSGNATPHPLADVEGTFRLSEEGVRIGDATAEDVNEFRMDGLEDWETLDKIPAPCLEDVATQKHHLENTDYFAHGFRRGVTGSEDNSASRLNKPFHRWMKTLHKRAVRRQAGLDGEDDPPPYTFDMDSASSTTGSGHHRHSSSGSSFRFVRAVRSASMSLTTASVLTHSRRNTRLSSRGHSRTDRSSRASLSGARLSEDSFCLDRQVSMDPAAIERSLQRRRILEELISTEESYIGDVRFLMNVYVTILASLPTLPAGLRSSINRNLTDIVELHEEMLGDLHRAVPDSEYTQPDISLQLPPPGPSIRGHHRWRSLDAVPEDRDGISWLRDVPGVLADPQTAAEVAKVFSKKMNRFFIYEEYGAKYELMIKDVASAHRTMPKWQSYQKGLEVLAASLGSANSQDDHSKKSLTIGDLLVKPIQRVCKYPLLFAELLKHTPVIDCPYSHMEIENTLIRLREATTEINRATDDARIKSTLEKTWILQDRLVFPNQQLDAASKNRIRSFGHLQLCGALHVCWQTKEGVSGQYMVALLYREWLCLATASRTDQIYTIQACVSLGNIKLEDVDNGRGLQCHTAPYSWKLVFICDHQLYEVILTACTPKEEMEWRTRLACQQDINAQDLMQPSAFSFLALNTKSLGTVFRKPGTIARRISIHRATTVGPKSPLCQVILKNTSVMKEAAPSVTTGSQINRSQSLLTTTARVPVLAPSRGERARLEALLSDVWTRDILPFPGITARSRSEHLVRASASSVMRKLSVVSIASSFSKRSASLVSLQQKAGTEDETSQAASSRGKEPMIVAGLSSEMMEDASRSLLSVIPDETERNSPMLCAMETERGPDGVARVVRRLDSAEVRSEGDDDRMRPYTPVLLLTSANNSRPGSAHGSTFTKGSVREEEKENVRTSSQEQYKSSPRTRKLSARWTSRVGVLHRETVVQSIRNIFR</sequence>
<name>A0AA39XE67_9PEZI</name>
<dbReference type="SUPFAM" id="SSF48065">
    <property type="entry name" value="DBL homology domain (DH-domain)"/>
    <property type="match status" value="1"/>
</dbReference>
<feature type="compositionally biased region" description="Basic and acidic residues" evidence="1">
    <location>
        <begin position="993"/>
        <end position="1002"/>
    </location>
</feature>
<reference evidence="3" key="1">
    <citation type="submission" date="2023-06" db="EMBL/GenBank/DDBJ databases">
        <title>Genome-scale phylogeny and comparative genomics of the fungal order Sordariales.</title>
        <authorList>
            <consortium name="Lawrence Berkeley National Laboratory"/>
            <person name="Hensen N."/>
            <person name="Bonometti L."/>
            <person name="Westerberg I."/>
            <person name="Brannstrom I.O."/>
            <person name="Guillou S."/>
            <person name="Cros-Aarteil S."/>
            <person name="Calhoun S."/>
            <person name="Haridas S."/>
            <person name="Kuo A."/>
            <person name="Mondo S."/>
            <person name="Pangilinan J."/>
            <person name="Riley R."/>
            <person name="Labutti K."/>
            <person name="Andreopoulos B."/>
            <person name="Lipzen A."/>
            <person name="Chen C."/>
            <person name="Yanf M."/>
            <person name="Daum C."/>
            <person name="Ng V."/>
            <person name="Clum A."/>
            <person name="Steindorff A."/>
            <person name="Ohm R."/>
            <person name="Martin F."/>
            <person name="Silar P."/>
            <person name="Natvig D."/>
            <person name="Lalanne C."/>
            <person name="Gautier V."/>
            <person name="Ament-Velasquez S.L."/>
            <person name="Kruys A."/>
            <person name="Hutchinson M.I."/>
            <person name="Powell A.J."/>
            <person name="Barry K."/>
            <person name="Miller A.N."/>
            <person name="Grigoriev I.V."/>
            <person name="Debuchy R."/>
            <person name="Gladieux P."/>
            <person name="Thoren M.H."/>
            <person name="Johannesson H."/>
        </authorList>
    </citation>
    <scope>NUCLEOTIDE SEQUENCE</scope>
    <source>
        <strain evidence="3">CBS 606.72</strain>
    </source>
</reference>